<proteinExistence type="predicted"/>
<name>A0A1A9V9T6_GLOAU</name>
<evidence type="ECO:0000313" key="2">
    <source>
        <dbReference type="EnsemblMetazoa" id="GAUT030398-PA"/>
    </source>
</evidence>
<feature type="chain" id="PRO_5012701041" evidence="1">
    <location>
        <begin position="16"/>
        <end position="125"/>
    </location>
</feature>
<evidence type="ECO:0000256" key="1">
    <source>
        <dbReference type="SAM" id="SignalP"/>
    </source>
</evidence>
<keyword evidence="1" id="KW-0732">Signal</keyword>
<protein>
    <submittedName>
        <fullName evidence="2">Uncharacterized protein</fullName>
    </submittedName>
</protein>
<dbReference type="AlphaFoldDB" id="A0A1A9V9T6"/>
<dbReference type="VEuPathDB" id="VectorBase:GAUT030398"/>
<reference evidence="2" key="1">
    <citation type="submission" date="2020-05" db="UniProtKB">
        <authorList>
            <consortium name="EnsemblMetazoa"/>
        </authorList>
    </citation>
    <scope>IDENTIFICATION</scope>
    <source>
        <strain evidence="2">TTRI</strain>
    </source>
</reference>
<organism evidence="2 3">
    <name type="scientific">Glossina austeni</name>
    <name type="common">Savannah tsetse fly</name>
    <dbReference type="NCBI Taxonomy" id="7395"/>
    <lineage>
        <taxon>Eukaryota</taxon>
        <taxon>Metazoa</taxon>
        <taxon>Ecdysozoa</taxon>
        <taxon>Arthropoda</taxon>
        <taxon>Hexapoda</taxon>
        <taxon>Insecta</taxon>
        <taxon>Pterygota</taxon>
        <taxon>Neoptera</taxon>
        <taxon>Endopterygota</taxon>
        <taxon>Diptera</taxon>
        <taxon>Brachycera</taxon>
        <taxon>Muscomorpha</taxon>
        <taxon>Hippoboscoidea</taxon>
        <taxon>Glossinidae</taxon>
        <taxon>Glossina</taxon>
    </lineage>
</organism>
<keyword evidence="3" id="KW-1185">Reference proteome</keyword>
<dbReference type="Proteomes" id="UP000078200">
    <property type="component" value="Unassembled WGS sequence"/>
</dbReference>
<dbReference type="EnsemblMetazoa" id="GAUT030398-RA">
    <property type="protein sequence ID" value="GAUT030398-PA"/>
    <property type="gene ID" value="GAUT030398"/>
</dbReference>
<feature type="signal peptide" evidence="1">
    <location>
        <begin position="1"/>
        <end position="15"/>
    </location>
</feature>
<sequence>MLTCLLSLVSVAAQAYPALTILRIPIYYFYDIANTSVSVPFTTKHLKYYSADDNNHYTGSRISVLSSCNTNNNGHSGTRSHSGCRMLCYKTMPCARECWFCMPMLLLIPYQFALVTPSVCLLLKL</sequence>
<evidence type="ECO:0000313" key="3">
    <source>
        <dbReference type="Proteomes" id="UP000078200"/>
    </source>
</evidence>
<accession>A0A1A9V9T6</accession>